<organism evidence="5 6">
    <name type="scientific">Ananas comosus</name>
    <name type="common">Pineapple</name>
    <name type="synonym">Ananas ananas</name>
    <dbReference type="NCBI Taxonomy" id="4615"/>
    <lineage>
        <taxon>Eukaryota</taxon>
        <taxon>Viridiplantae</taxon>
        <taxon>Streptophyta</taxon>
        <taxon>Embryophyta</taxon>
        <taxon>Tracheophyta</taxon>
        <taxon>Spermatophyta</taxon>
        <taxon>Magnoliopsida</taxon>
        <taxon>Liliopsida</taxon>
        <taxon>Poales</taxon>
        <taxon>Bromeliaceae</taxon>
        <taxon>Bromelioideae</taxon>
        <taxon>Ananas</taxon>
    </lineage>
</organism>
<evidence type="ECO:0000259" key="4">
    <source>
        <dbReference type="Pfam" id="PF14432"/>
    </source>
</evidence>
<evidence type="ECO:0000256" key="1">
    <source>
        <dbReference type="ARBA" id="ARBA00022737"/>
    </source>
</evidence>
<dbReference type="InterPro" id="IPR046848">
    <property type="entry name" value="E_motif"/>
</dbReference>
<dbReference type="Pfam" id="PF14432">
    <property type="entry name" value="DYW_deaminase"/>
    <property type="match status" value="1"/>
</dbReference>
<dbReference type="FunFam" id="1.25.40.10:FF:000031">
    <property type="entry name" value="Pentatricopeptide repeat-containing protein mitochondrial"/>
    <property type="match status" value="1"/>
</dbReference>
<evidence type="ECO:0000313" key="5">
    <source>
        <dbReference type="EMBL" id="OAY65974.1"/>
    </source>
</evidence>
<dbReference type="Pfam" id="PF13812">
    <property type="entry name" value="PPR_3"/>
    <property type="match status" value="1"/>
</dbReference>
<dbReference type="Gene3D" id="1.25.40.10">
    <property type="entry name" value="Tetratricopeptide repeat domain"/>
    <property type="match status" value="7"/>
</dbReference>
<dbReference type="PANTHER" id="PTHR24015:SF1903">
    <property type="entry name" value="OS05G0305300 PROTEIN"/>
    <property type="match status" value="1"/>
</dbReference>
<dbReference type="FunFam" id="1.25.40.10:FF:000073">
    <property type="entry name" value="Pentatricopeptide repeat-containing protein chloroplastic"/>
    <property type="match status" value="1"/>
</dbReference>
<protein>
    <submittedName>
        <fullName evidence="5">Pentatricopeptide repeat-containing protein</fullName>
    </submittedName>
</protein>
<dbReference type="GO" id="GO:0008270">
    <property type="term" value="F:zinc ion binding"/>
    <property type="evidence" value="ECO:0007669"/>
    <property type="project" value="InterPro"/>
</dbReference>
<dbReference type="GO" id="GO:0009451">
    <property type="term" value="P:RNA modification"/>
    <property type="evidence" value="ECO:0007669"/>
    <property type="project" value="InterPro"/>
</dbReference>
<feature type="repeat" description="PPR" evidence="3">
    <location>
        <begin position="735"/>
        <end position="769"/>
    </location>
</feature>
<accession>A0A199UML1</accession>
<proteinExistence type="predicted"/>
<feature type="repeat" description="PPR" evidence="3">
    <location>
        <begin position="501"/>
        <end position="535"/>
    </location>
</feature>
<evidence type="ECO:0000313" key="6">
    <source>
        <dbReference type="Proteomes" id="UP000092600"/>
    </source>
</evidence>
<dbReference type="InterPro" id="IPR032867">
    <property type="entry name" value="DYW_dom"/>
</dbReference>
<feature type="repeat" description="PPR" evidence="3">
    <location>
        <begin position="127"/>
        <end position="161"/>
    </location>
</feature>
<dbReference type="NCBIfam" id="TIGR00756">
    <property type="entry name" value="PPR"/>
    <property type="match status" value="5"/>
</dbReference>
<reference evidence="5 6" key="1">
    <citation type="journal article" date="2016" name="DNA Res.">
        <title>The draft genome of MD-2 pineapple using hybrid error correction of long reads.</title>
        <authorList>
            <person name="Redwan R.M."/>
            <person name="Saidin A."/>
            <person name="Kumar S.V."/>
        </authorList>
    </citation>
    <scope>NUCLEOTIDE SEQUENCE [LARGE SCALE GENOMIC DNA]</scope>
    <source>
        <strain evidence="6">cv. MD2</strain>
        <tissue evidence="5">Leaf</tissue>
    </source>
</reference>
<dbReference type="FunFam" id="1.25.40.10:FF:000366">
    <property type="entry name" value="Pentatricopeptide (PPR) repeat-containing protein"/>
    <property type="match status" value="1"/>
</dbReference>
<feature type="repeat" description="PPR" evidence="3">
    <location>
        <begin position="634"/>
        <end position="668"/>
    </location>
</feature>
<dbReference type="PANTHER" id="PTHR24015">
    <property type="entry name" value="OS07G0578800 PROTEIN-RELATED"/>
    <property type="match status" value="1"/>
</dbReference>
<dbReference type="GO" id="GO:0003723">
    <property type="term" value="F:RNA binding"/>
    <property type="evidence" value="ECO:0007669"/>
    <property type="project" value="InterPro"/>
</dbReference>
<evidence type="ECO:0000256" key="2">
    <source>
        <dbReference type="ARBA" id="ARBA00022946"/>
    </source>
</evidence>
<feature type="repeat" description="PPR" evidence="3">
    <location>
        <begin position="431"/>
        <end position="465"/>
    </location>
</feature>
<evidence type="ECO:0000256" key="3">
    <source>
        <dbReference type="PROSITE-ProRule" id="PRU00708"/>
    </source>
</evidence>
<feature type="domain" description="DYW" evidence="4">
    <location>
        <begin position="950"/>
        <end position="1001"/>
    </location>
</feature>
<comment type="caution">
    <text evidence="5">The sequence shown here is derived from an EMBL/GenBank/DDBJ whole genome shotgun (WGS) entry which is preliminary data.</text>
</comment>
<feature type="repeat" description="PPR" evidence="3">
    <location>
        <begin position="330"/>
        <end position="364"/>
    </location>
</feature>
<sequence>MGEPKKRIKVSNTITSLFVSSQLSPPPPPPISLHSLFLSTTTAPCTSASNGLHLLLAHHPNPDLSLVPDKGFSHISDPLLGGAVHGLSLRRAPYLSAFHLNTLVNMYFRFGKPDSALYVFDHMPQRNAASWNTAISGCVRVGRVGKALGLFREMREGGVKHNGFALASLVTACDRWADVVAQGVQIHGLVLKLGLMSNVYVGTALLHFYGSRGLVYDALKLFEEMPERNVVSWTALMVSLSSNGHPLEALQAYQQMRREGIACNENSFSAAVSSCCVLQNEKLSLQVVAHIVVSGFETDLSVTNSLITLFGSLGRIQLAEQLFNRMTERDTISWNSIISMYSHEGTCDESFQFFSNMRGSNLCPDSTTLSSLISVCASLDHLRWGRGLHALCFKDGHNSFVSVANTLVNMYSTCGEYDDAEFLFVSMPKRDIVSWNTMIASYAQSGNCIDALRILSQMIRTNEGMNHMTFASSLAVCSSPETLMVGRMVHAFVTHLDLHCNLLVCNALITMYTKCNSIEEAEQVFKIMPTRDVITCNALIGGYGENKERMKAMQVFKWMKRAFIMANYITMVNILGAFSSPNDLRDNGMPLHAHIVLTGFDSDEYVINSIITMYAKCGDFKSSGAIFHRMVVKTAISWNSMIAAKAQQGHGEDALKLLTEMRYSGNDLDQFSLSGGLAACSSLASVEEGQQLQILSVKLGLESNIHVINATMDMYGKCGKMEELLKLLPQPADRPQQSWNILISGYARHGCFEKAEETFKEMVFVGLKPDYVTFVALLSACNHAGLVGKGLEYYSMMNSEFHITPGIEHCVCIVDLLGRLGRLSEAERFVTEMPVPPNDRIWRSLLSSSRTHKNLDIGERAAKHLLELDPLDDSAYVLLSNLYATSRKWDEVDNLREHMKAINLKKRPACSWIKIKNEIRTFGIGDKTHKDKKEIYAKLGEILLMVKDVGYVADTSYALHDMDEEQKEQNLWNHSEKLALAYGLTRTPKGSSIRIFKNLRWWNRLRSLNTISLPYIFDISFIVTWQSSQTLKFFTTLSVVPGAVLISPNATAALSLWCAAGATAVSGTFPAFLSSRSIRSSITCTSREWRCNLSSTTNE</sequence>
<dbReference type="Pfam" id="PF01535">
    <property type="entry name" value="PPR"/>
    <property type="match status" value="6"/>
</dbReference>
<dbReference type="InterPro" id="IPR046960">
    <property type="entry name" value="PPR_At4g14850-like_plant"/>
</dbReference>
<dbReference type="Proteomes" id="UP000092600">
    <property type="component" value="Unassembled WGS sequence"/>
</dbReference>
<keyword evidence="2" id="KW-0809">Transit peptide</keyword>
<dbReference type="EMBL" id="LSRQ01006576">
    <property type="protein sequence ID" value="OAY65974.1"/>
    <property type="molecule type" value="Genomic_DNA"/>
</dbReference>
<keyword evidence="1" id="KW-0677">Repeat</keyword>
<dbReference type="FunFam" id="1.25.40.10:FF:000381">
    <property type="entry name" value="Pentatricopeptide repeat-containing protein"/>
    <property type="match status" value="2"/>
</dbReference>
<dbReference type="Pfam" id="PF13041">
    <property type="entry name" value="PPR_2"/>
    <property type="match status" value="4"/>
</dbReference>
<dbReference type="FunFam" id="1.25.40.10:FF:000475">
    <property type="entry name" value="Pentatricopeptide repeat-containing protein At5g40410, mitochondrial"/>
    <property type="match status" value="1"/>
</dbReference>
<dbReference type="FunFam" id="1.25.40.10:FF:000196">
    <property type="entry name" value="Pentatricopeptide repeat-containing protein At4g14850"/>
    <property type="match status" value="1"/>
</dbReference>
<dbReference type="InterPro" id="IPR011990">
    <property type="entry name" value="TPR-like_helical_dom_sf"/>
</dbReference>
<dbReference type="InterPro" id="IPR002885">
    <property type="entry name" value="PPR_rpt"/>
</dbReference>
<gene>
    <name evidence="5" type="ORF">ACMD2_12400</name>
</gene>
<feature type="repeat" description="PPR" evidence="3">
    <location>
        <begin position="229"/>
        <end position="263"/>
    </location>
</feature>
<dbReference type="Pfam" id="PF20431">
    <property type="entry name" value="E_motif"/>
    <property type="match status" value="1"/>
</dbReference>
<dbReference type="AlphaFoldDB" id="A0A199UML1"/>
<dbReference type="PROSITE" id="PS51375">
    <property type="entry name" value="PPR"/>
    <property type="match status" value="7"/>
</dbReference>
<name>A0A199UML1_ANACO</name>